<dbReference type="EMBL" id="JAAIUW010000002">
    <property type="protein sequence ID" value="KAF7841722.1"/>
    <property type="molecule type" value="Genomic_DNA"/>
</dbReference>
<dbReference type="AlphaFoldDB" id="A0A834XBL4"/>
<dbReference type="Proteomes" id="UP000634136">
    <property type="component" value="Unassembled WGS sequence"/>
</dbReference>
<accession>A0A834XBL4</accession>
<evidence type="ECO:0000313" key="3">
    <source>
        <dbReference type="Proteomes" id="UP000634136"/>
    </source>
</evidence>
<keyword evidence="3" id="KW-1185">Reference proteome</keyword>
<proteinExistence type="predicted"/>
<organism evidence="2 3">
    <name type="scientific">Senna tora</name>
    <dbReference type="NCBI Taxonomy" id="362788"/>
    <lineage>
        <taxon>Eukaryota</taxon>
        <taxon>Viridiplantae</taxon>
        <taxon>Streptophyta</taxon>
        <taxon>Embryophyta</taxon>
        <taxon>Tracheophyta</taxon>
        <taxon>Spermatophyta</taxon>
        <taxon>Magnoliopsida</taxon>
        <taxon>eudicotyledons</taxon>
        <taxon>Gunneridae</taxon>
        <taxon>Pentapetalae</taxon>
        <taxon>rosids</taxon>
        <taxon>fabids</taxon>
        <taxon>Fabales</taxon>
        <taxon>Fabaceae</taxon>
        <taxon>Caesalpinioideae</taxon>
        <taxon>Cassia clade</taxon>
        <taxon>Senna</taxon>
    </lineage>
</organism>
<protein>
    <submittedName>
        <fullName evidence="2">Uncharacterized protein</fullName>
    </submittedName>
</protein>
<evidence type="ECO:0000313" key="2">
    <source>
        <dbReference type="EMBL" id="KAF7841722.1"/>
    </source>
</evidence>
<feature type="region of interest" description="Disordered" evidence="1">
    <location>
        <begin position="1"/>
        <end position="20"/>
    </location>
</feature>
<sequence>MAIIEEKELNPETGTFEKNC</sequence>
<comment type="caution">
    <text evidence="2">The sequence shown here is derived from an EMBL/GenBank/DDBJ whole genome shotgun (WGS) entry which is preliminary data.</text>
</comment>
<reference evidence="2" key="1">
    <citation type="submission" date="2020-09" db="EMBL/GenBank/DDBJ databases">
        <title>Genome-Enabled Discovery of Anthraquinone Biosynthesis in Senna tora.</title>
        <authorList>
            <person name="Kang S.-H."/>
            <person name="Pandey R.P."/>
            <person name="Lee C.-M."/>
            <person name="Sim J.-S."/>
            <person name="Jeong J.-T."/>
            <person name="Choi B.-S."/>
            <person name="Jung M."/>
            <person name="Ginzburg D."/>
            <person name="Zhao K."/>
            <person name="Won S.Y."/>
            <person name="Oh T.-J."/>
            <person name="Yu Y."/>
            <person name="Kim N.-H."/>
            <person name="Lee O.R."/>
            <person name="Lee T.-H."/>
            <person name="Bashyal P."/>
            <person name="Kim T.-S."/>
            <person name="Lee W.-H."/>
            <person name="Kawkins C."/>
            <person name="Kim C.-K."/>
            <person name="Kim J.S."/>
            <person name="Ahn B.O."/>
            <person name="Rhee S.Y."/>
            <person name="Sohng J.K."/>
        </authorList>
    </citation>
    <scope>NUCLEOTIDE SEQUENCE</scope>
    <source>
        <tissue evidence="2">Leaf</tissue>
    </source>
</reference>
<gene>
    <name evidence="2" type="ORF">G2W53_004020</name>
</gene>
<evidence type="ECO:0000256" key="1">
    <source>
        <dbReference type="SAM" id="MobiDB-lite"/>
    </source>
</evidence>
<feature type="compositionally biased region" description="Basic and acidic residues" evidence="1">
    <location>
        <begin position="1"/>
        <end position="10"/>
    </location>
</feature>
<name>A0A834XBL4_9FABA</name>